<feature type="region of interest" description="Disordered" evidence="10">
    <location>
        <begin position="1"/>
        <end position="25"/>
    </location>
</feature>
<feature type="transmembrane region" description="Helical" evidence="11">
    <location>
        <begin position="172"/>
        <end position="191"/>
    </location>
</feature>
<feature type="transmembrane region" description="Helical" evidence="11">
    <location>
        <begin position="198"/>
        <end position="218"/>
    </location>
</feature>
<keyword evidence="8 11" id="KW-0472">Membrane</keyword>
<dbReference type="Gene3D" id="1.20.1250.20">
    <property type="entry name" value="MFS general substrate transporter like domains"/>
    <property type="match status" value="1"/>
</dbReference>
<feature type="transmembrane region" description="Helical" evidence="11">
    <location>
        <begin position="402"/>
        <end position="423"/>
    </location>
</feature>
<evidence type="ECO:0000256" key="3">
    <source>
        <dbReference type="ARBA" id="ARBA00022448"/>
    </source>
</evidence>
<feature type="transmembrane region" description="Helical" evidence="11">
    <location>
        <begin position="533"/>
        <end position="551"/>
    </location>
</feature>
<dbReference type="STRING" id="905079.L1IYG1"/>
<evidence type="ECO:0000256" key="10">
    <source>
        <dbReference type="SAM" id="MobiDB-lite"/>
    </source>
</evidence>
<keyword evidence="4" id="KW-0926">Vacuole</keyword>
<accession>L1IYG1</accession>
<keyword evidence="7 11" id="KW-1133">Transmembrane helix</keyword>
<dbReference type="CDD" id="cd17483">
    <property type="entry name" value="MFS_Atg22_like"/>
    <property type="match status" value="1"/>
</dbReference>
<evidence type="ECO:0008006" key="15">
    <source>
        <dbReference type="Google" id="ProtNLM"/>
    </source>
</evidence>
<dbReference type="GO" id="GO:0012505">
    <property type="term" value="C:endomembrane system"/>
    <property type="evidence" value="ECO:0007669"/>
    <property type="project" value="UniProtKB-SubCell"/>
</dbReference>
<organism evidence="12">
    <name type="scientific">Guillardia theta (strain CCMP2712)</name>
    <name type="common">Cryptophyte</name>
    <dbReference type="NCBI Taxonomy" id="905079"/>
    <lineage>
        <taxon>Eukaryota</taxon>
        <taxon>Cryptophyceae</taxon>
        <taxon>Pyrenomonadales</taxon>
        <taxon>Geminigeraceae</taxon>
        <taxon>Guillardia</taxon>
    </lineage>
</organism>
<evidence type="ECO:0000256" key="4">
    <source>
        <dbReference type="ARBA" id="ARBA00022554"/>
    </source>
</evidence>
<evidence type="ECO:0000256" key="9">
    <source>
        <dbReference type="ARBA" id="ARBA00037813"/>
    </source>
</evidence>
<feature type="transmembrane region" description="Helical" evidence="11">
    <location>
        <begin position="224"/>
        <end position="245"/>
    </location>
</feature>
<dbReference type="InterPro" id="IPR044738">
    <property type="entry name" value="Atg22"/>
</dbReference>
<dbReference type="EMBL" id="JH993026">
    <property type="protein sequence ID" value="EKX41152.1"/>
    <property type="molecule type" value="Genomic_DNA"/>
</dbReference>
<evidence type="ECO:0000256" key="6">
    <source>
        <dbReference type="ARBA" id="ARBA00022970"/>
    </source>
</evidence>
<evidence type="ECO:0000256" key="1">
    <source>
        <dbReference type="ARBA" id="ARBA00004127"/>
    </source>
</evidence>
<evidence type="ECO:0000313" key="13">
    <source>
        <dbReference type="EnsemblProtists" id="EKX41152"/>
    </source>
</evidence>
<dbReference type="InterPro" id="IPR050495">
    <property type="entry name" value="ATG22/LtaA_families"/>
</dbReference>
<dbReference type="AlphaFoldDB" id="L1IYG1"/>
<name>L1IYG1_GUITC</name>
<evidence type="ECO:0000313" key="12">
    <source>
        <dbReference type="EMBL" id="EKX41152.1"/>
    </source>
</evidence>
<dbReference type="PANTHER" id="PTHR23519:SF1">
    <property type="entry name" value="AUTOPHAGY-RELATED PROTEIN 22"/>
    <property type="match status" value="1"/>
</dbReference>
<dbReference type="PANTHER" id="PTHR23519">
    <property type="entry name" value="AUTOPHAGY-RELATED PROTEIN 22"/>
    <property type="match status" value="1"/>
</dbReference>
<reference evidence="12 14" key="1">
    <citation type="journal article" date="2012" name="Nature">
        <title>Algal genomes reveal evolutionary mosaicism and the fate of nucleomorphs.</title>
        <authorList>
            <consortium name="DOE Joint Genome Institute"/>
            <person name="Curtis B.A."/>
            <person name="Tanifuji G."/>
            <person name="Burki F."/>
            <person name="Gruber A."/>
            <person name="Irimia M."/>
            <person name="Maruyama S."/>
            <person name="Arias M.C."/>
            <person name="Ball S.G."/>
            <person name="Gile G.H."/>
            <person name="Hirakawa Y."/>
            <person name="Hopkins J.F."/>
            <person name="Kuo A."/>
            <person name="Rensing S.A."/>
            <person name="Schmutz J."/>
            <person name="Symeonidi A."/>
            <person name="Elias M."/>
            <person name="Eveleigh R.J."/>
            <person name="Herman E.K."/>
            <person name="Klute M.J."/>
            <person name="Nakayama T."/>
            <person name="Obornik M."/>
            <person name="Reyes-Prieto A."/>
            <person name="Armbrust E.V."/>
            <person name="Aves S.J."/>
            <person name="Beiko R.G."/>
            <person name="Coutinho P."/>
            <person name="Dacks J.B."/>
            <person name="Durnford D.G."/>
            <person name="Fast N.M."/>
            <person name="Green B.R."/>
            <person name="Grisdale C.J."/>
            <person name="Hempel F."/>
            <person name="Henrissat B."/>
            <person name="Hoppner M.P."/>
            <person name="Ishida K."/>
            <person name="Kim E."/>
            <person name="Koreny L."/>
            <person name="Kroth P.G."/>
            <person name="Liu Y."/>
            <person name="Malik S.B."/>
            <person name="Maier U.G."/>
            <person name="McRose D."/>
            <person name="Mock T."/>
            <person name="Neilson J.A."/>
            <person name="Onodera N.T."/>
            <person name="Poole A.M."/>
            <person name="Pritham E.J."/>
            <person name="Richards T.A."/>
            <person name="Rocap G."/>
            <person name="Roy S.W."/>
            <person name="Sarai C."/>
            <person name="Schaack S."/>
            <person name="Shirato S."/>
            <person name="Slamovits C.H."/>
            <person name="Spencer D.F."/>
            <person name="Suzuki S."/>
            <person name="Worden A.Z."/>
            <person name="Zauner S."/>
            <person name="Barry K."/>
            <person name="Bell C."/>
            <person name="Bharti A.K."/>
            <person name="Crow J.A."/>
            <person name="Grimwood J."/>
            <person name="Kramer R."/>
            <person name="Lindquist E."/>
            <person name="Lucas S."/>
            <person name="Salamov A."/>
            <person name="McFadden G.I."/>
            <person name="Lane C.E."/>
            <person name="Keeling P.J."/>
            <person name="Gray M.W."/>
            <person name="Grigoriev I.V."/>
            <person name="Archibald J.M."/>
        </authorList>
    </citation>
    <scope>NUCLEOTIDE SEQUENCE</scope>
    <source>
        <strain evidence="12 14">CCMP2712</strain>
    </source>
</reference>
<comment type="similarity">
    <text evidence="2">Belongs to the ATG22 family.</text>
</comment>
<reference evidence="13" key="3">
    <citation type="submission" date="2016-03" db="UniProtKB">
        <authorList>
            <consortium name="EnsemblProtists"/>
        </authorList>
    </citation>
    <scope>IDENTIFICATION</scope>
</reference>
<dbReference type="RefSeq" id="XP_005828132.1">
    <property type="nucleotide sequence ID" value="XM_005828075.1"/>
</dbReference>
<dbReference type="KEGG" id="gtt:GUITHDRAFT_164492"/>
<comment type="subcellular location">
    <subcellularLocation>
        <location evidence="1">Endomembrane system</location>
        <topology evidence="1">Multi-pass membrane protein</topology>
    </subcellularLocation>
    <subcellularLocation>
        <location evidence="9">Vacuole membrane</location>
    </subcellularLocation>
</comment>
<dbReference type="PaxDb" id="55529-EKX41152"/>
<evidence type="ECO:0000256" key="8">
    <source>
        <dbReference type="ARBA" id="ARBA00023136"/>
    </source>
</evidence>
<keyword evidence="14" id="KW-1185">Reference proteome</keyword>
<keyword evidence="3" id="KW-0813">Transport</keyword>
<dbReference type="Pfam" id="PF11700">
    <property type="entry name" value="ATG22"/>
    <property type="match status" value="1"/>
</dbReference>
<feature type="transmembrane region" description="Helical" evidence="11">
    <location>
        <begin position="309"/>
        <end position="331"/>
    </location>
</feature>
<dbReference type="Proteomes" id="UP000011087">
    <property type="component" value="Unassembled WGS sequence"/>
</dbReference>
<dbReference type="SUPFAM" id="SSF103473">
    <property type="entry name" value="MFS general substrate transporter"/>
    <property type="match status" value="1"/>
</dbReference>
<proteinExistence type="inferred from homology"/>
<evidence type="ECO:0000256" key="11">
    <source>
        <dbReference type="SAM" id="Phobius"/>
    </source>
</evidence>
<feature type="transmembrane region" description="Helical" evidence="11">
    <location>
        <begin position="435"/>
        <end position="455"/>
    </location>
</feature>
<feature type="transmembrane region" description="Helical" evidence="11">
    <location>
        <begin position="79"/>
        <end position="101"/>
    </location>
</feature>
<feature type="transmembrane region" description="Helical" evidence="11">
    <location>
        <begin position="369"/>
        <end position="390"/>
    </location>
</feature>
<gene>
    <name evidence="12" type="ORF">GUITHDRAFT_164492</name>
</gene>
<dbReference type="GO" id="GO:0005774">
    <property type="term" value="C:vacuolar membrane"/>
    <property type="evidence" value="ECO:0007669"/>
    <property type="project" value="UniProtKB-SubCell"/>
</dbReference>
<evidence type="ECO:0000256" key="2">
    <source>
        <dbReference type="ARBA" id="ARBA00006978"/>
    </source>
</evidence>
<evidence type="ECO:0000256" key="7">
    <source>
        <dbReference type="ARBA" id="ARBA00022989"/>
    </source>
</evidence>
<keyword evidence="6" id="KW-0029">Amino-acid transport</keyword>
<dbReference type="EnsemblProtists" id="EKX41152">
    <property type="protein sequence ID" value="EKX41152"/>
    <property type="gene ID" value="GUITHDRAFT_164492"/>
</dbReference>
<dbReference type="GeneID" id="17297693"/>
<reference evidence="14" key="2">
    <citation type="submission" date="2012-11" db="EMBL/GenBank/DDBJ databases">
        <authorList>
            <person name="Kuo A."/>
            <person name="Curtis B.A."/>
            <person name="Tanifuji G."/>
            <person name="Burki F."/>
            <person name="Gruber A."/>
            <person name="Irimia M."/>
            <person name="Maruyama S."/>
            <person name="Arias M.C."/>
            <person name="Ball S.G."/>
            <person name="Gile G.H."/>
            <person name="Hirakawa Y."/>
            <person name="Hopkins J.F."/>
            <person name="Rensing S.A."/>
            <person name="Schmutz J."/>
            <person name="Symeonidi A."/>
            <person name="Elias M."/>
            <person name="Eveleigh R.J."/>
            <person name="Herman E.K."/>
            <person name="Klute M.J."/>
            <person name="Nakayama T."/>
            <person name="Obornik M."/>
            <person name="Reyes-Prieto A."/>
            <person name="Armbrust E.V."/>
            <person name="Aves S.J."/>
            <person name="Beiko R.G."/>
            <person name="Coutinho P."/>
            <person name="Dacks J.B."/>
            <person name="Durnford D.G."/>
            <person name="Fast N.M."/>
            <person name="Green B.R."/>
            <person name="Grisdale C."/>
            <person name="Hempe F."/>
            <person name="Henrissat B."/>
            <person name="Hoppner M.P."/>
            <person name="Ishida K.-I."/>
            <person name="Kim E."/>
            <person name="Koreny L."/>
            <person name="Kroth P.G."/>
            <person name="Liu Y."/>
            <person name="Malik S.-B."/>
            <person name="Maier U.G."/>
            <person name="McRose D."/>
            <person name="Mock T."/>
            <person name="Neilson J.A."/>
            <person name="Onodera N.T."/>
            <person name="Poole A.M."/>
            <person name="Pritham E.J."/>
            <person name="Richards T.A."/>
            <person name="Rocap G."/>
            <person name="Roy S.W."/>
            <person name="Sarai C."/>
            <person name="Schaack S."/>
            <person name="Shirato S."/>
            <person name="Slamovits C.H."/>
            <person name="Spencer D.F."/>
            <person name="Suzuki S."/>
            <person name="Worden A.Z."/>
            <person name="Zauner S."/>
            <person name="Barry K."/>
            <person name="Bell C."/>
            <person name="Bharti A.K."/>
            <person name="Crow J.A."/>
            <person name="Grimwood J."/>
            <person name="Kramer R."/>
            <person name="Lindquist E."/>
            <person name="Lucas S."/>
            <person name="Salamov A."/>
            <person name="McFadden G.I."/>
            <person name="Lane C.E."/>
            <person name="Keeling P.J."/>
            <person name="Gray M.W."/>
            <person name="Grigoriev I.V."/>
            <person name="Archibald J.M."/>
        </authorList>
    </citation>
    <scope>NUCLEOTIDE SEQUENCE</scope>
    <source>
        <strain evidence="14">CCMP2712</strain>
    </source>
</reference>
<evidence type="ECO:0000313" key="14">
    <source>
        <dbReference type="Proteomes" id="UP000011087"/>
    </source>
</evidence>
<sequence length="562" mass="63026">MEELDPAPLGMDGKQPANSPPCVEESSVVDPTAHAIMEIFTHSHSDGYKPMPFYQRFKEEIRLWGSESRERMAWYTYDWANSMFAAMAVTFFMPLLLASMAKTAAFKGNLIPTCSNCTSYSCPQSVASCQMCIMGEGDKYWNASSQEWTDLPTRTIAWWPGNVDAFQFATRVVSYSVILQLIIFITIGAIADYERYRYVFFLGFIIVGSISCMLLISVTSSSLYVYAGALVIISNACWGAANVLYNSYLPLIVADHKEVVAANGNHDVWEDIENFMSSLGFMMGYVSGIISTIAALILVSVIANQEVAYKINIFIAGAWWAVFSVVTLRGLKVRKGKSSTGERFLIFRGWYSTFNSFVHAAQYPETFKFFLAWFFYSDSYSTVAQVGVLLAQQQLCMPGSKLAFILVFTMIFALFGNMFFLWLQQRWAIGSKAIVTINLFGYIVICVIGMMGFIPGSKVGFKTDTEAYVFALIHGFMVGSLQSFSRTICSDLSVPGRESEFFALFEITNKGSSWLGPLIVGELYRANGNMNYGFLYLFLMIVLPMFLFWSVKHEKGMRDVGR</sequence>
<dbReference type="HOGENOM" id="CLU_017518_1_0_1"/>
<feature type="transmembrane region" description="Helical" evidence="11">
    <location>
        <begin position="282"/>
        <end position="303"/>
    </location>
</feature>
<protein>
    <recommendedName>
        <fullName evidence="15">Autophagy-related protein</fullName>
    </recommendedName>
</protein>
<feature type="transmembrane region" description="Helical" evidence="11">
    <location>
        <begin position="467"/>
        <end position="485"/>
    </location>
</feature>
<keyword evidence="5 11" id="KW-0812">Transmembrane</keyword>
<dbReference type="InterPro" id="IPR036259">
    <property type="entry name" value="MFS_trans_sf"/>
</dbReference>
<dbReference type="InterPro" id="IPR024671">
    <property type="entry name" value="Atg22-like"/>
</dbReference>
<dbReference type="GO" id="GO:0032974">
    <property type="term" value="P:amino acid transmembrane export from vacuole"/>
    <property type="evidence" value="ECO:0007669"/>
    <property type="project" value="InterPro"/>
</dbReference>
<dbReference type="OrthoDB" id="192733at2759"/>
<evidence type="ECO:0000256" key="5">
    <source>
        <dbReference type="ARBA" id="ARBA00022692"/>
    </source>
</evidence>
<dbReference type="eggNOG" id="ENOG502QR9I">
    <property type="taxonomic scope" value="Eukaryota"/>
</dbReference>
<dbReference type="OMA" id="QPWEIFP"/>